<comment type="caution">
    <text evidence="1">The sequence shown here is derived from an EMBL/GenBank/DDBJ whole genome shotgun (WGS) entry which is preliminary data.</text>
</comment>
<sequence length="80" mass="8841">MELIPCIFNDTCTMPRRVKHRHGLFNHNEVLKCLPNLKIGKSKLLIWSNDLVPRGLAGGLGLRVTAPSILPGLESIGCEH</sequence>
<evidence type="ECO:0000313" key="1">
    <source>
        <dbReference type="EMBL" id="GMH31538.1"/>
    </source>
</evidence>
<name>A0AAD3TMA1_NEPGR</name>
<reference evidence="1" key="1">
    <citation type="submission" date="2023-05" db="EMBL/GenBank/DDBJ databases">
        <title>Nepenthes gracilis genome sequencing.</title>
        <authorList>
            <person name="Fukushima K."/>
        </authorList>
    </citation>
    <scope>NUCLEOTIDE SEQUENCE</scope>
    <source>
        <strain evidence="1">SING2019-196</strain>
    </source>
</reference>
<protein>
    <submittedName>
        <fullName evidence="1">Uncharacterized protein</fullName>
    </submittedName>
</protein>
<gene>
    <name evidence="1" type="ORF">Nepgr_033382</name>
</gene>
<proteinExistence type="predicted"/>
<accession>A0AAD3TMA1</accession>
<keyword evidence="2" id="KW-1185">Reference proteome</keyword>
<organism evidence="1 2">
    <name type="scientific">Nepenthes gracilis</name>
    <name type="common">Slender pitcher plant</name>
    <dbReference type="NCBI Taxonomy" id="150966"/>
    <lineage>
        <taxon>Eukaryota</taxon>
        <taxon>Viridiplantae</taxon>
        <taxon>Streptophyta</taxon>
        <taxon>Embryophyta</taxon>
        <taxon>Tracheophyta</taxon>
        <taxon>Spermatophyta</taxon>
        <taxon>Magnoliopsida</taxon>
        <taxon>eudicotyledons</taxon>
        <taxon>Gunneridae</taxon>
        <taxon>Pentapetalae</taxon>
        <taxon>Caryophyllales</taxon>
        <taxon>Nepenthaceae</taxon>
        <taxon>Nepenthes</taxon>
    </lineage>
</organism>
<evidence type="ECO:0000313" key="2">
    <source>
        <dbReference type="Proteomes" id="UP001279734"/>
    </source>
</evidence>
<dbReference type="Proteomes" id="UP001279734">
    <property type="component" value="Unassembled WGS sequence"/>
</dbReference>
<dbReference type="AlphaFoldDB" id="A0AAD3TMA1"/>
<dbReference type="EMBL" id="BSYO01000040">
    <property type="protein sequence ID" value="GMH31538.1"/>
    <property type="molecule type" value="Genomic_DNA"/>
</dbReference>